<dbReference type="KEGG" id="abaw:D5400_14150"/>
<accession>A0A3Q8XRW7</accession>
<name>A0A3Q8XRW7_9HYPH</name>
<dbReference type="RefSeq" id="WP_126010584.1">
    <property type="nucleotide sequence ID" value="NZ_CP032509.1"/>
</dbReference>
<organism evidence="3 4">
    <name type="scientific">Georhizobium profundi</name>
    <dbReference type="NCBI Taxonomy" id="2341112"/>
    <lineage>
        <taxon>Bacteria</taxon>
        <taxon>Pseudomonadati</taxon>
        <taxon>Pseudomonadota</taxon>
        <taxon>Alphaproteobacteria</taxon>
        <taxon>Hyphomicrobiales</taxon>
        <taxon>Rhizobiaceae</taxon>
        <taxon>Georhizobium</taxon>
    </lineage>
</organism>
<dbReference type="EMBL" id="CP032509">
    <property type="protein sequence ID" value="AZN72266.1"/>
    <property type="molecule type" value="Genomic_DNA"/>
</dbReference>
<evidence type="ECO:0000259" key="2">
    <source>
        <dbReference type="Pfam" id="PF25678"/>
    </source>
</evidence>
<evidence type="ECO:0000256" key="1">
    <source>
        <dbReference type="SAM" id="Coils"/>
    </source>
</evidence>
<feature type="coiled-coil region" evidence="1">
    <location>
        <begin position="115"/>
        <end position="142"/>
    </location>
</feature>
<evidence type="ECO:0000313" key="4">
    <source>
        <dbReference type="Proteomes" id="UP000268192"/>
    </source>
</evidence>
<dbReference type="OrthoDB" id="6943389at2"/>
<proteinExistence type="predicted"/>
<keyword evidence="4" id="KW-1185">Reference proteome</keyword>
<dbReference type="Proteomes" id="UP000268192">
    <property type="component" value="Chromosome"/>
</dbReference>
<reference evidence="3 4" key="1">
    <citation type="submission" date="2018-09" db="EMBL/GenBank/DDBJ databases">
        <title>Marinorhizobium profundi gen. nov., sp. nov., isolated from a deep-sea sediment sample from the New Britain Trench and proposal of Marinorhizobiaceae fam. nov. in the order Rhizobiales of the class Alphaproteobacteria.</title>
        <authorList>
            <person name="Cao J."/>
        </authorList>
    </citation>
    <scope>NUCLEOTIDE SEQUENCE [LARGE SCALE GENOMIC DNA]</scope>
    <source>
        <strain evidence="3 4">WS11</strain>
    </source>
</reference>
<keyword evidence="1" id="KW-0175">Coiled coil</keyword>
<sequence length="267" mass="29937">MGEFNFTIKYDSGAKEFDGLDHYYGAQSLFGISQILLIGFHAFFNKDILTQAPSAKGFRLVLGKSKTGSWEQAIQLVITDQTVMQVANDLGKNALYDLLKWVLLTGVGGRYALKYRKSIKRARELERENDDLQEKLDEALRRAHSPVKHQGLNVHVMSGRTTLVTFNESTLNYLETELISDETQIVDCAISRFNARTGTGRLIKSLDAVSVPFMPIDRLPPTQNTALADNLGQVARGIFAPTKLLVSEVTDSAGYIKRYRLHRVIRN</sequence>
<protein>
    <recommendedName>
        <fullName evidence="2">DUF7946 domain-containing protein</fullName>
    </recommendedName>
</protein>
<dbReference type="Pfam" id="PF25678">
    <property type="entry name" value="DUF7946"/>
    <property type="match status" value="1"/>
</dbReference>
<feature type="domain" description="DUF7946" evidence="2">
    <location>
        <begin position="6"/>
        <end position="174"/>
    </location>
</feature>
<dbReference type="InterPro" id="IPR057706">
    <property type="entry name" value="DUF7946"/>
</dbReference>
<gene>
    <name evidence="3" type="ORF">D5400_14150</name>
</gene>
<dbReference type="AlphaFoldDB" id="A0A3Q8XRW7"/>
<evidence type="ECO:0000313" key="3">
    <source>
        <dbReference type="EMBL" id="AZN72266.1"/>
    </source>
</evidence>